<evidence type="ECO:0000313" key="2">
    <source>
        <dbReference type="Proteomes" id="UP001630127"/>
    </source>
</evidence>
<evidence type="ECO:0000313" key="1">
    <source>
        <dbReference type="EMBL" id="KAL3504212.1"/>
    </source>
</evidence>
<organism evidence="1 2">
    <name type="scientific">Cinchona calisaya</name>
    <dbReference type="NCBI Taxonomy" id="153742"/>
    <lineage>
        <taxon>Eukaryota</taxon>
        <taxon>Viridiplantae</taxon>
        <taxon>Streptophyta</taxon>
        <taxon>Embryophyta</taxon>
        <taxon>Tracheophyta</taxon>
        <taxon>Spermatophyta</taxon>
        <taxon>Magnoliopsida</taxon>
        <taxon>eudicotyledons</taxon>
        <taxon>Gunneridae</taxon>
        <taxon>Pentapetalae</taxon>
        <taxon>asterids</taxon>
        <taxon>lamiids</taxon>
        <taxon>Gentianales</taxon>
        <taxon>Rubiaceae</taxon>
        <taxon>Cinchonoideae</taxon>
        <taxon>Cinchoneae</taxon>
        <taxon>Cinchona</taxon>
    </lineage>
</organism>
<keyword evidence="2" id="KW-1185">Reference proteome</keyword>
<dbReference type="AlphaFoldDB" id="A0ABD2YEB9"/>
<proteinExistence type="predicted"/>
<name>A0ABD2YEB9_9GENT</name>
<dbReference type="EMBL" id="JBJUIK010000014">
    <property type="protein sequence ID" value="KAL3504212.1"/>
    <property type="molecule type" value="Genomic_DNA"/>
</dbReference>
<protein>
    <recommendedName>
        <fullName evidence="3">Reverse transcriptase</fullName>
    </recommendedName>
</protein>
<accession>A0ABD2YEB9</accession>
<sequence>MEEIKEETLAFFQTLFEVESTQTTGESFNFIPKMVTDTFLEAMPSLEKVKETAFSLSSDSSAGVDGFNGVFYRSCWHIITYDLYKAALDFFNGGVLPKAISSALLCLIPKVQNPFSFANSSL</sequence>
<reference evidence="1 2" key="1">
    <citation type="submission" date="2024-11" db="EMBL/GenBank/DDBJ databases">
        <title>A near-complete genome assembly of Cinchona calisaya.</title>
        <authorList>
            <person name="Lian D.C."/>
            <person name="Zhao X.W."/>
            <person name="Wei L."/>
        </authorList>
    </citation>
    <scope>NUCLEOTIDE SEQUENCE [LARGE SCALE GENOMIC DNA]</scope>
    <source>
        <tissue evidence="1">Nenye</tissue>
    </source>
</reference>
<gene>
    <name evidence="1" type="ORF">ACH5RR_034053</name>
</gene>
<evidence type="ECO:0008006" key="3">
    <source>
        <dbReference type="Google" id="ProtNLM"/>
    </source>
</evidence>
<dbReference type="Proteomes" id="UP001630127">
    <property type="component" value="Unassembled WGS sequence"/>
</dbReference>
<comment type="caution">
    <text evidence="1">The sequence shown here is derived from an EMBL/GenBank/DDBJ whole genome shotgun (WGS) entry which is preliminary data.</text>
</comment>